<evidence type="ECO:0000313" key="4">
    <source>
        <dbReference type="Proteomes" id="UP001642409"/>
    </source>
</evidence>
<gene>
    <name evidence="3" type="ORF">HINF_LOCUS55384</name>
    <name evidence="2" type="ORF">HINF_LOCUS63727</name>
</gene>
<protein>
    <submittedName>
        <fullName evidence="3">Hypothetical_protein</fullName>
    </submittedName>
</protein>
<proteinExistence type="predicted"/>
<keyword evidence="4" id="KW-1185">Reference proteome</keyword>
<dbReference type="EMBL" id="CATOUU010001172">
    <property type="protein sequence ID" value="CAI9976082.1"/>
    <property type="molecule type" value="Genomic_DNA"/>
</dbReference>
<name>A0AA86RQ66_9EUKA</name>
<feature type="coiled-coil region" evidence="1">
    <location>
        <begin position="164"/>
        <end position="254"/>
    </location>
</feature>
<dbReference type="AlphaFoldDB" id="A0AA86RQ66"/>
<evidence type="ECO:0000313" key="2">
    <source>
        <dbReference type="EMBL" id="CAI9976082.1"/>
    </source>
</evidence>
<evidence type="ECO:0000256" key="1">
    <source>
        <dbReference type="SAM" id="Coils"/>
    </source>
</evidence>
<organism evidence="2">
    <name type="scientific">Hexamita inflata</name>
    <dbReference type="NCBI Taxonomy" id="28002"/>
    <lineage>
        <taxon>Eukaryota</taxon>
        <taxon>Metamonada</taxon>
        <taxon>Diplomonadida</taxon>
        <taxon>Hexamitidae</taxon>
        <taxon>Hexamitinae</taxon>
        <taxon>Hexamita</taxon>
    </lineage>
</organism>
<sequence>MEFSAFYQNQRMTLKMDINVSTHTQVVITCQEDPFLMFENEFSQETINEYIKSNFEDQPSYSIIKKTIFESLIPNLSDVQSFNQLKDVKQGDICILVKTDSDCKLDFVTLRCGQKIQLLSIRLQKAQAAQISSQIYSRYQLLQQDYQNMQTQLNQKISTFIAQDKQSTTKIQALEAKIETLQKQAIDHQLSLQQNEQKLKMFEKIEEQLIEQQKVNIELKSSAERQQTDFQEQKERLNTKIKELEQTIHIYQKQQTQQQFLPSSPQAYKERVSNTEQIMQKYEQVTEQKHHKFDSGQLSVTQLQRSYENMQRQPTPVQVQVQQAVPLRADVSNQYSQYVKASQLSNQQLQQQFVPQQRQIPNYDSRVQQSQYTPLADNPVMQRLRNLDGRGSVESVMQKYSQFLK</sequence>
<evidence type="ECO:0000313" key="3">
    <source>
        <dbReference type="EMBL" id="CAL6071942.1"/>
    </source>
</evidence>
<keyword evidence="1" id="KW-0175">Coiled coil</keyword>
<dbReference type="Proteomes" id="UP001642409">
    <property type="component" value="Unassembled WGS sequence"/>
</dbReference>
<comment type="caution">
    <text evidence="2">The sequence shown here is derived from an EMBL/GenBank/DDBJ whole genome shotgun (WGS) entry which is preliminary data.</text>
</comment>
<accession>A0AA86RQ66</accession>
<reference evidence="2" key="1">
    <citation type="submission" date="2023-06" db="EMBL/GenBank/DDBJ databases">
        <authorList>
            <person name="Kurt Z."/>
        </authorList>
    </citation>
    <scope>NUCLEOTIDE SEQUENCE</scope>
</reference>
<dbReference type="EMBL" id="CAXDID020000293">
    <property type="protein sequence ID" value="CAL6071942.1"/>
    <property type="molecule type" value="Genomic_DNA"/>
</dbReference>
<reference evidence="3 4" key="2">
    <citation type="submission" date="2024-07" db="EMBL/GenBank/DDBJ databases">
        <authorList>
            <person name="Akdeniz Z."/>
        </authorList>
    </citation>
    <scope>NUCLEOTIDE SEQUENCE [LARGE SCALE GENOMIC DNA]</scope>
</reference>